<dbReference type="PIRSF" id="PIRSF007951">
    <property type="entry name" value="Hemolysin, aegerolysin type"/>
    <property type="match status" value="1"/>
</dbReference>
<dbReference type="Pfam" id="PF06355">
    <property type="entry name" value="Aegerolysin"/>
    <property type="match status" value="1"/>
</dbReference>
<gene>
    <name evidence="2" type="ORF">BO97DRAFT_376951</name>
</gene>
<reference evidence="2 3" key="1">
    <citation type="submission" date="2018-02" db="EMBL/GenBank/DDBJ databases">
        <title>The genomes of Aspergillus section Nigri reveals drivers in fungal speciation.</title>
        <authorList>
            <consortium name="DOE Joint Genome Institute"/>
            <person name="Vesth T.C."/>
            <person name="Nybo J."/>
            <person name="Theobald S."/>
            <person name="Brandl J."/>
            <person name="Frisvad J.C."/>
            <person name="Nielsen K.F."/>
            <person name="Lyhne E.K."/>
            <person name="Kogle M.E."/>
            <person name="Kuo A."/>
            <person name="Riley R."/>
            <person name="Clum A."/>
            <person name="Nolan M."/>
            <person name="Lipzen A."/>
            <person name="Salamov A."/>
            <person name="Henrissat B."/>
            <person name="Wiebenga A."/>
            <person name="De vries R.P."/>
            <person name="Grigoriev I.V."/>
            <person name="Mortensen U.H."/>
            <person name="Andersen M.R."/>
            <person name="Baker S.E."/>
        </authorList>
    </citation>
    <scope>NUCLEOTIDE SEQUENCE [LARGE SCALE GENOMIC DNA]</scope>
    <source>
        <strain evidence="2 3">CBS 101889</strain>
    </source>
</reference>
<comment type="similarity">
    <text evidence="1">Belongs to the aegerolysin family.</text>
</comment>
<dbReference type="RefSeq" id="XP_025547384.1">
    <property type="nucleotide sequence ID" value="XM_025693041.1"/>
</dbReference>
<dbReference type="Proteomes" id="UP000248961">
    <property type="component" value="Unassembled WGS sequence"/>
</dbReference>
<dbReference type="STRING" id="1450537.A0A395HKF2"/>
<evidence type="ECO:0000256" key="1">
    <source>
        <dbReference type="ARBA" id="ARBA00010795"/>
    </source>
</evidence>
<organism evidence="2 3">
    <name type="scientific">Aspergillus homomorphus (strain CBS 101889)</name>
    <dbReference type="NCBI Taxonomy" id="1450537"/>
    <lineage>
        <taxon>Eukaryota</taxon>
        <taxon>Fungi</taxon>
        <taxon>Dikarya</taxon>
        <taxon>Ascomycota</taxon>
        <taxon>Pezizomycotina</taxon>
        <taxon>Eurotiomycetes</taxon>
        <taxon>Eurotiomycetidae</taxon>
        <taxon>Eurotiales</taxon>
        <taxon>Aspergillaceae</taxon>
        <taxon>Aspergillus</taxon>
        <taxon>Aspergillus subgen. Circumdati</taxon>
    </lineage>
</organism>
<name>A0A395HKF2_ASPHC</name>
<evidence type="ECO:0000313" key="2">
    <source>
        <dbReference type="EMBL" id="RAL08230.1"/>
    </source>
</evidence>
<dbReference type="EMBL" id="KZ824317">
    <property type="protein sequence ID" value="RAL08230.1"/>
    <property type="molecule type" value="Genomic_DNA"/>
</dbReference>
<dbReference type="VEuPathDB" id="FungiDB:BO97DRAFT_376951"/>
<sequence>MGLPQWIVVHIINSMKSDTISVKNAAHSYGKFYRNGNKDIEISIDDINKITVAPDGSADIGACGRQDSWSGTTGSFELYDGDSKICTISWDCPWGKPTNEFGVSEQSKDYWVQPGAWNREGGAIGTVDVEVGKKG</sequence>
<dbReference type="OrthoDB" id="2727348at2759"/>
<dbReference type="GeneID" id="37197330"/>
<accession>A0A395HKF2</accession>
<dbReference type="AlphaFoldDB" id="A0A395HKF2"/>
<evidence type="ECO:0000313" key="3">
    <source>
        <dbReference type="Proteomes" id="UP000248961"/>
    </source>
</evidence>
<proteinExistence type="inferred from homology"/>
<dbReference type="GO" id="GO:0019836">
    <property type="term" value="P:symbiont-mediated hemolysis of host erythrocyte"/>
    <property type="evidence" value="ECO:0007669"/>
    <property type="project" value="InterPro"/>
</dbReference>
<keyword evidence="3" id="KW-1185">Reference proteome</keyword>
<dbReference type="Gene3D" id="2.60.270.50">
    <property type="match status" value="1"/>
</dbReference>
<dbReference type="InterPro" id="IPR009413">
    <property type="entry name" value="Aegerolysin-typ"/>
</dbReference>
<protein>
    <submittedName>
        <fullName evidence="2">Aegerolysin family protein</fullName>
    </submittedName>
</protein>